<dbReference type="InterPro" id="IPR029454">
    <property type="entry name" value="ODR-4-like"/>
</dbReference>
<evidence type="ECO:0000313" key="1">
    <source>
        <dbReference type="EMBL" id="CAK0839462.1"/>
    </source>
</evidence>
<dbReference type="EMBL" id="CAUYUJ010014295">
    <property type="protein sequence ID" value="CAK0839462.1"/>
    <property type="molecule type" value="Genomic_DNA"/>
</dbReference>
<comment type="caution">
    <text evidence="1">The sequence shown here is derived from an EMBL/GenBank/DDBJ whole genome shotgun (WGS) entry which is preliminary data.</text>
</comment>
<feature type="non-terminal residue" evidence="1">
    <location>
        <position position="370"/>
    </location>
</feature>
<organism evidence="1 2">
    <name type="scientific">Prorocentrum cordatum</name>
    <dbReference type="NCBI Taxonomy" id="2364126"/>
    <lineage>
        <taxon>Eukaryota</taxon>
        <taxon>Sar</taxon>
        <taxon>Alveolata</taxon>
        <taxon>Dinophyceae</taxon>
        <taxon>Prorocentrales</taxon>
        <taxon>Prorocentraceae</taxon>
        <taxon>Prorocentrum</taxon>
    </lineage>
</organism>
<name>A0ABN9T3B0_9DINO</name>
<dbReference type="Pfam" id="PF14778">
    <property type="entry name" value="ODR4-like"/>
    <property type="match status" value="1"/>
</dbReference>
<keyword evidence="2" id="KW-1185">Reference proteome</keyword>
<proteinExistence type="predicted"/>
<evidence type="ECO:0000313" key="2">
    <source>
        <dbReference type="Proteomes" id="UP001189429"/>
    </source>
</evidence>
<sequence length="370" mass="38909">MAKKGTYNGPFFSSFATRIRGTPIRFGVLIGTELDEDGQRDALFAAATPPQPGEDGEPVEAPKDVGALLRSSAGDLPFAEWATQHMEAVRKMLPGGLEPCGCFAVAAEAAAKDLAPHLVPVLKGIKDPLVLTIDPAAPKLCFWQHAGGAKPALRPAQVKADSHREPLLVWASWALDLVLPRAAGAEVFNFLHGPDEVDGADEGKAATDTGTIAEHLAGHCSTVFRDKPVDEARRNLGPLNAHVLWEVGRQHEAGMIPGDAAHGAFNEAPLRGGAPQRLLVGGQTGVQPLAKALAARAGALPEGGALALETALAGSERALRSRVARMAQAVALAHHWETFPREPLRPARPFLCAAALRIGEGGEAEALRIE</sequence>
<reference evidence="1" key="1">
    <citation type="submission" date="2023-10" db="EMBL/GenBank/DDBJ databases">
        <authorList>
            <person name="Chen Y."/>
            <person name="Shah S."/>
            <person name="Dougan E. K."/>
            <person name="Thang M."/>
            <person name="Chan C."/>
        </authorList>
    </citation>
    <scope>NUCLEOTIDE SEQUENCE [LARGE SCALE GENOMIC DNA]</scope>
</reference>
<protein>
    <submittedName>
        <fullName evidence="1">Uncharacterized protein</fullName>
    </submittedName>
</protein>
<gene>
    <name evidence="1" type="ORF">PCOR1329_LOCUS35133</name>
</gene>
<accession>A0ABN9T3B0</accession>
<dbReference type="Proteomes" id="UP001189429">
    <property type="component" value="Unassembled WGS sequence"/>
</dbReference>